<accession>A0A7L0JM50</accession>
<organism evidence="6 7">
    <name type="scientific">Chauna torquata</name>
    <name type="common">Southern screamer</name>
    <dbReference type="NCBI Taxonomy" id="30388"/>
    <lineage>
        <taxon>Eukaryota</taxon>
        <taxon>Metazoa</taxon>
        <taxon>Chordata</taxon>
        <taxon>Craniata</taxon>
        <taxon>Vertebrata</taxon>
        <taxon>Euteleostomi</taxon>
        <taxon>Archelosauria</taxon>
        <taxon>Archosauria</taxon>
        <taxon>Dinosauria</taxon>
        <taxon>Saurischia</taxon>
        <taxon>Theropoda</taxon>
        <taxon>Coelurosauria</taxon>
        <taxon>Aves</taxon>
        <taxon>Neognathae</taxon>
        <taxon>Galloanserae</taxon>
        <taxon>Anseriformes</taxon>
        <taxon>Anhimidae</taxon>
        <taxon>Chauna</taxon>
    </lineage>
</organism>
<dbReference type="SUPFAM" id="SSF56112">
    <property type="entry name" value="Protein kinase-like (PK-like)"/>
    <property type="match status" value="1"/>
</dbReference>
<dbReference type="Gene3D" id="3.20.200.10">
    <property type="entry name" value="MHCK/EF2 kinase"/>
    <property type="match status" value="1"/>
</dbReference>
<evidence type="ECO:0000313" key="6">
    <source>
        <dbReference type="EMBL" id="NXK45741.1"/>
    </source>
</evidence>
<feature type="compositionally biased region" description="Low complexity" evidence="4">
    <location>
        <begin position="800"/>
        <end position="811"/>
    </location>
</feature>
<dbReference type="PANTHER" id="PTHR46747:SF1">
    <property type="entry name" value="ALPHA-PROTEIN KINASE 1"/>
    <property type="match status" value="1"/>
</dbReference>
<dbReference type="GO" id="GO:0048029">
    <property type="term" value="F:monosaccharide binding"/>
    <property type="evidence" value="ECO:0007669"/>
    <property type="project" value="TreeGrafter"/>
</dbReference>
<dbReference type="SMART" id="SM00811">
    <property type="entry name" value="Alpha_kinase"/>
    <property type="match status" value="1"/>
</dbReference>
<dbReference type="Gene3D" id="3.30.200.20">
    <property type="entry name" value="Phosphorylase Kinase, domain 1"/>
    <property type="match status" value="1"/>
</dbReference>
<feature type="non-terminal residue" evidence="6">
    <location>
        <position position="1"/>
    </location>
</feature>
<dbReference type="GO" id="GO:0002753">
    <property type="term" value="P:cytoplasmic pattern recognition receptor signaling pathway"/>
    <property type="evidence" value="ECO:0007669"/>
    <property type="project" value="TreeGrafter"/>
</dbReference>
<dbReference type="PROSITE" id="PS51158">
    <property type="entry name" value="ALPHA_KINASE"/>
    <property type="match status" value="1"/>
</dbReference>
<dbReference type="GO" id="GO:0045087">
    <property type="term" value="P:innate immune response"/>
    <property type="evidence" value="ECO:0007669"/>
    <property type="project" value="TreeGrafter"/>
</dbReference>
<feature type="region of interest" description="Disordered" evidence="4">
    <location>
        <begin position="784"/>
        <end position="823"/>
    </location>
</feature>
<feature type="non-terminal residue" evidence="6">
    <location>
        <position position="1116"/>
    </location>
</feature>
<dbReference type="InterPro" id="IPR043529">
    <property type="entry name" value="ALPK1"/>
</dbReference>
<keyword evidence="7" id="KW-1185">Reference proteome</keyword>
<evidence type="ECO:0000256" key="3">
    <source>
        <dbReference type="ARBA" id="ARBA00022777"/>
    </source>
</evidence>
<feature type="compositionally biased region" description="Low complexity" evidence="4">
    <location>
        <begin position="651"/>
        <end position="662"/>
    </location>
</feature>
<feature type="region of interest" description="Disordered" evidence="4">
    <location>
        <begin position="476"/>
        <end position="501"/>
    </location>
</feature>
<comment type="caution">
    <text evidence="6">The sequence shown here is derived from an EMBL/GenBank/DDBJ whole genome shotgun (WGS) entry which is preliminary data.</text>
</comment>
<protein>
    <submittedName>
        <fullName evidence="6">ALPK1 kinase</fullName>
    </submittedName>
</protein>
<keyword evidence="2" id="KW-0808">Transferase</keyword>
<proteinExistence type="predicted"/>
<reference evidence="6 7" key="1">
    <citation type="submission" date="2019-09" db="EMBL/GenBank/DDBJ databases">
        <title>Bird 10,000 Genomes (B10K) Project - Family phase.</title>
        <authorList>
            <person name="Zhang G."/>
        </authorList>
    </citation>
    <scope>NUCLEOTIDE SEQUENCE [LARGE SCALE GENOMIC DNA]</scope>
    <source>
        <strain evidence="6">B10K-DU-011-36</strain>
        <tissue evidence="6">Muscle</tissue>
    </source>
</reference>
<dbReference type="GO" id="GO:0005524">
    <property type="term" value="F:ATP binding"/>
    <property type="evidence" value="ECO:0007669"/>
    <property type="project" value="InterPro"/>
</dbReference>
<dbReference type="EMBL" id="VXAL01002888">
    <property type="protein sequence ID" value="NXK45741.1"/>
    <property type="molecule type" value="Genomic_DNA"/>
</dbReference>
<dbReference type="InterPro" id="IPR011009">
    <property type="entry name" value="Kinase-like_dom_sf"/>
</dbReference>
<keyword evidence="1" id="KW-0723">Serine/threonine-protein kinase</keyword>
<dbReference type="GO" id="GO:0004674">
    <property type="term" value="F:protein serine/threonine kinase activity"/>
    <property type="evidence" value="ECO:0007669"/>
    <property type="project" value="UniProtKB-KW"/>
</dbReference>
<feature type="region of interest" description="Disordered" evidence="4">
    <location>
        <begin position="559"/>
        <end position="686"/>
    </location>
</feature>
<evidence type="ECO:0000259" key="5">
    <source>
        <dbReference type="PROSITE" id="PS51158"/>
    </source>
</evidence>
<evidence type="ECO:0000256" key="4">
    <source>
        <dbReference type="SAM" id="MobiDB-lite"/>
    </source>
</evidence>
<dbReference type="PANTHER" id="PTHR46747">
    <property type="entry name" value="ALPHA-PROTEIN KINASE 1"/>
    <property type="match status" value="1"/>
</dbReference>
<dbReference type="AlphaFoldDB" id="A0A7L0JM50"/>
<evidence type="ECO:0000256" key="2">
    <source>
        <dbReference type="ARBA" id="ARBA00022679"/>
    </source>
</evidence>
<feature type="compositionally biased region" description="Pro residues" evidence="4">
    <location>
        <begin position="604"/>
        <end position="624"/>
    </location>
</feature>
<evidence type="ECO:0000313" key="7">
    <source>
        <dbReference type="Proteomes" id="UP000537522"/>
    </source>
</evidence>
<name>A0A7L0JM50_CHATO</name>
<sequence>ALLPDDLRTLLEEAKEMKWPFVPEKWQYKRDVAPEDKTNLQDMISARLPDLLVYLKASIMVKDCMTAAAIVFLIDRFLYWIDASSKLLKIAKGLHKLQPATPIGPQVVIRQARLAVNAGKLLKAEYILSSLINDNGATGTWQYAKESDRILVQSVCLQIRGQILQKLGMWYEAAELIWASVVGYFKLPQPDKKGIATSLGIIADIFSSMNEKDYIRFKTNVEIDLSLLRQFSHRLLSAAEACKLAAAYSQYTPLFVLTAVNIRGVCLLSYSHSKDCPPERRKFYLSEAKESFEIGLLTKNDNRPVTSKQELHSFIKAAFCLTTVHRWLYGESEKLREVSQLCREAMGKLHTYSTSFTEEEEKAMIAKEIMSLITSIKKHLQVESFPNSDAKSYVPDSYKGAVEKPILQGEANFEEILAMHSQHHLSVCEVFKNTCRIHKTTPGETHTGACVTTLKTETKNMDSLCTTEEIAYQGKGGGKMVDTRKAGGSSERLSGQTRNKHISSDVMNISFEEEIEPLERVISDENSVFSRWQNRSQTTTSENSWCKLSLPSCSSSWEELNCNTGTESPREGQQPEEGSAEEQCCTTESKGYGRAACLRSSPPRTRPPSPPQLPPSSPGAPQPFPAAGAAPGGRPGERCCSTTDSGRASRRLPAPSARNRPAWVRPAGAATGSREGPSSDASPATRGVAAAVPTGMEPEMAGGSSMRNWPRKSPAVVGDRSLKMHDVDPQAETVDDTEFDFISIGDLVNNYPTATVPEPQLTPSAQTALPSGRKMSQISYFECATTEEEEEKPQDRVSSKKASSSSLSPWHKSAERPKSSLEVPFLNPRENGLVFTPGRTKEEILDARILRDDDYVQLLAGVEHNWLVQRLTPTGIFKSKQLHKAYTALLLKYSKKSGLWTAQETAVFIGDYLNVAKEGKQRNAFWIHFLHQEESLGRYVGKEYKEEKGLLHHFSDVERQMTAQYYVTEFNKKLYEQKVPTQIFYIPSAVLLILENRAIKGCVSVEPYILGEFVKLSNNTKVVKNEYKATEYGLAYGHFSYEYSNGTDVVVDLQGWVTGNGKGLIYLTDPQIHSLNSKDASHSNFGKRGIYYFFNNQHVECNEICHCLSLTRPSVE</sequence>
<feature type="domain" description="Alpha-type protein kinase" evidence="5">
    <location>
        <begin position="892"/>
        <end position="1113"/>
    </location>
</feature>
<dbReference type="GO" id="GO:0005929">
    <property type="term" value="C:cilium"/>
    <property type="evidence" value="ECO:0007669"/>
    <property type="project" value="TreeGrafter"/>
</dbReference>
<dbReference type="Pfam" id="PF02816">
    <property type="entry name" value="Alpha_kinase"/>
    <property type="match status" value="1"/>
</dbReference>
<gene>
    <name evidence="6" type="primary">Alpk1</name>
    <name evidence="6" type="ORF">CHATOR_R08313</name>
</gene>
<dbReference type="InterPro" id="IPR004166">
    <property type="entry name" value="a-kinase_dom"/>
</dbReference>
<keyword evidence="3 6" id="KW-0418">Kinase</keyword>
<evidence type="ECO:0000256" key="1">
    <source>
        <dbReference type="ARBA" id="ARBA00022527"/>
    </source>
</evidence>
<feature type="compositionally biased region" description="Polar residues" evidence="4">
    <location>
        <begin position="761"/>
        <end position="773"/>
    </location>
</feature>
<feature type="region of interest" description="Disordered" evidence="4">
    <location>
        <begin position="754"/>
        <end position="773"/>
    </location>
</feature>
<dbReference type="Proteomes" id="UP000537522">
    <property type="component" value="Unassembled WGS sequence"/>
</dbReference>
<dbReference type="CDD" id="cd16969">
    <property type="entry name" value="Alpha_kinase_ALPK1"/>
    <property type="match status" value="1"/>
</dbReference>